<evidence type="ECO:0000256" key="5">
    <source>
        <dbReference type="NCBIfam" id="TIGR02404"/>
    </source>
</evidence>
<dbReference type="CDD" id="cd07377">
    <property type="entry name" value="WHTH_GntR"/>
    <property type="match status" value="1"/>
</dbReference>
<keyword evidence="1" id="KW-0678">Repressor</keyword>
<dbReference type="Pfam" id="PF07702">
    <property type="entry name" value="UTRA"/>
    <property type="match status" value="1"/>
</dbReference>
<dbReference type="AlphaFoldDB" id="A0A1E7DL01"/>
<dbReference type="PANTHER" id="PTHR44846">
    <property type="entry name" value="MANNOSYL-D-GLYCERATE TRANSPORT/METABOLISM SYSTEM REPRESSOR MNGR-RELATED"/>
    <property type="match status" value="1"/>
</dbReference>
<dbReference type="PRINTS" id="PR00035">
    <property type="entry name" value="HTHGNTR"/>
</dbReference>
<dbReference type="Gene3D" id="1.10.10.10">
    <property type="entry name" value="Winged helix-like DNA-binding domain superfamily/Winged helix DNA-binding domain"/>
    <property type="match status" value="1"/>
</dbReference>
<comment type="caution">
    <text evidence="7">The sequence shown here is derived from an EMBL/GenBank/DDBJ whole genome shotgun (WGS) entry which is preliminary data.</text>
</comment>
<evidence type="ECO:0000313" key="8">
    <source>
        <dbReference type="Proteomes" id="UP000095658"/>
    </source>
</evidence>
<gene>
    <name evidence="7" type="ORF">BA724_11735</name>
</gene>
<dbReference type="RefSeq" id="WP_069939541.1">
    <property type="nucleotide sequence ID" value="NZ_MAMP01000024.1"/>
</dbReference>
<organism evidence="7 8">
    <name type="scientific">Domibacillus iocasae</name>
    <dbReference type="NCBI Taxonomy" id="1714016"/>
    <lineage>
        <taxon>Bacteria</taxon>
        <taxon>Bacillati</taxon>
        <taxon>Bacillota</taxon>
        <taxon>Bacilli</taxon>
        <taxon>Bacillales</taxon>
        <taxon>Bacillaceae</taxon>
        <taxon>Domibacillus</taxon>
    </lineage>
</organism>
<dbReference type="SUPFAM" id="SSF64288">
    <property type="entry name" value="Chorismate lyase-like"/>
    <property type="match status" value="1"/>
</dbReference>
<evidence type="ECO:0000256" key="4">
    <source>
        <dbReference type="ARBA" id="ARBA00023163"/>
    </source>
</evidence>
<feature type="domain" description="HTH gntR-type" evidence="6">
    <location>
        <begin position="3"/>
        <end position="71"/>
    </location>
</feature>
<dbReference type="GO" id="GO:0003700">
    <property type="term" value="F:DNA-binding transcription factor activity"/>
    <property type="evidence" value="ECO:0007669"/>
    <property type="project" value="UniProtKB-UniRule"/>
</dbReference>
<dbReference type="InterPro" id="IPR036388">
    <property type="entry name" value="WH-like_DNA-bd_sf"/>
</dbReference>
<reference evidence="7 8" key="1">
    <citation type="submission" date="2016-06" db="EMBL/GenBank/DDBJ databases">
        <title>Domibacillus iocasae genome sequencing.</title>
        <authorList>
            <person name="Verma A."/>
            <person name="Pal Y."/>
            <person name="Ojha A.K."/>
            <person name="Krishnamurthi S."/>
        </authorList>
    </citation>
    <scope>NUCLEOTIDE SEQUENCE [LARGE SCALE GENOMIC DNA]</scope>
    <source>
        <strain evidence="7 8">DSM 29979</strain>
    </source>
</reference>
<keyword evidence="3" id="KW-0238">DNA-binding</keyword>
<keyword evidence="4" id="KW-0804">Transcription</keyword>
<dbReference type="STRING" id="1714016.BA724_11735"/>
<dbReference type="SMART" id="SM00866">
    <property type="entry name" value="UTRA"/>
    <property type="match status" value="1"/>
</dbReference>
<dbReference type="PANTHER" id="PTHR44846:SF12">
    <property type="entry name" value="HTH-TYPE TRANSCRIPTIONAL REGULATOR TRER"/>
    <property type="match status" value="1"/>
</dbReference>
<dbReference type="Pfam" id="PF00392">
    <property type="entry name" value="GntR"/>
    <property type="match status" value="1"/>
</dbReference>
<accession>A0A1E7DL01</accession>
<dbReference type="FunFam" id="3.40.1410.10:FF:000008">
    <property type="entry name" value="Transcriptional regulator, GntR family"/>
    <property type="match status" value="1"/>
</dbReference>
<dbReference type="InterPro" id="IPR011663">
    <property type="entry name" value="UTRA"/>
</dbReference>
<dbReference type="PROSITE" id="PS50949">
    <property type="entry name" value="HTH_GNTR"/>
    <property type="match status" value="1"/>
</dbReference>
<keyword evidence="2" id="KW-0805">Transcription regulation</keyword>
<dbReference type="InterPro" id="IPR028978">
    <property type="entry name" value="Chorismate_lyase_/UTRA_dom_sf"/>
</dbReference>
<dbReference type="OrthoDB" id="9816541at2"/>
<dbReference type="SUPFAM" id="SSF46785">
    <property type="entry name" value="Winged helix' DNA-binding domain"/>
    <property type="match status" value="1"/>
</dbReference>
<evidence type="ECO:0000256" key="3">
    <source>
        <dbReference type="ARBA" id="ARBA00023125"/>
    </source>
</evidence>
<evidence type="ECO:0000259" key="6">
    <source>
        <dbReference type="PROSITE" id="PS50949"/>
    </source>
</evidence>
<keyword evidence="8" id="KW-1185">Reference proteome</keyword>
<dbReference type="InterPro" id="IPR050679">
    <property type="entry name" value="Bact_HTH_transcr_reg"/>
</dbReference>
<evidence type="ECO:0000256" key="2">
    <source>
        <dbReference type="ARBA" id="ARBA00023015"/>
    </source>
</evidence>
<dbReference type="SMART" id="SM00345">
    <property type="entry name" value="HTH_GNTR"/>
    <property type="match status" value="1"/>
</dbReference>
<name>A0A1E7DL01_9BACI</name>
<evidence type="ECO:0000256" key="1">
    <source>
        <dbReference type="ARBA" id="ARBA00022491"/>
    </source>
</evidence>
<dbReference type="EMBL" id="MAMP01000024">
    <property type="protein sequence ID" value="OES43762.1"/>
    <property type="molecule type" value="Genomic_DNA"/>
</dbReference>
<dbReference type="Proteomes" id="UP000095658">
    <property type="component" value="Unassembled WGS sequence"/>
</dbReference>
<protein>
    <recommendedName>
        <fullName evidence="5">Trehalose operon repressor</fullName>
    </recommendedName>
</protein>
<dbReference type="InterPro" id="IPR012770">
    <property type="entry name" value="TreR"/>
</dbReference>
<evidence type="ECO:0000313" key="7">
    <source>
        <dbReference type="EMBL" id="OES43762.1"/>
    </source>
</evidence>
<proteinExistence type="predicted"/>
<dbReference type="InterPro" id="IPR036390">
    <property type="entry name" value="WH_DNA-bd_sf"/>
</dbReference>
<dbReference type="Gene3D" id="3.40.1410.10">
    <property type="entry name" value="Chorismate lyase-like"/>
    <property type="match status" value="1"/>
</dbReference>
<dbReference type="InterPro" id="IPR000524">
    <property type="entry name" value="Tscrpt_reg_HTH_GntR"/>
</dbReference>
<sequence length="239" mass="27660">MKKNKYKNIYEELAGKMKDGTFQPGELIPSEHELAARYETSRETIRKALTLLSQNGYIQKLRGKGSVVLDTSRASFPISGLVSFKELADQMNGAIQTSVEEFRLILPDPYLQHQLQCSVKEEVWKVIRVRTFDGERVILDKDFLLKKHIPALTEDICGKSIYAYIEQELGLTISFAKKEITVEPCTNEDMDFLHTNGFAHVVVVRNYVYLDDASLFQYTESRHRPDKFRFVDFARRHMK</sequence>
<dbReference type="GO" id="GO:0003677">
    <property type="term" value="F:DNA binding"/>
    <property type="evidence" value="ECO:0007669"/>
    <property type="project" value="UniProtKB-UniRule"/>
</dbReference>
<dbReference type="NCBIfam" id="TIGR02404">
    <property type="entry name" value="trehalos_R_Bsub"/>
    <property type="match status" value="1"/>
</dbReference>
<dbReference type="GO" id="GO:0045892">
    <property type="term" value="P:negative regulation of DNA-templated transcription"/>
    <property type="evidence" value="ECO:0007669"/>
    <property type="project" value="TreeGrafter"/>
</dbReference>